<keyword evidence="4" id="KW-1185">Reference proteome</keyword>
<dbReference type="STRING" id="665004.AC529_09775"/>
<feature type="transmembrane region" description="Helical" evidence="2">
    <location>
        <begin position="41"/>
        <end position="60"/>
    </location>
</feature>
<evidence type="ECO:0000313" key="3">
    <source>
        <dbReference type="EMBL" id="KUP96897.1"/>
    </source>
</evidence>
<organism evidence="3 4">
    <name type="scientific">Thermobifida cellulosilytica TB100</name>
    <dbReference type="NCBI Taxonomy" id="665004"/>
    <lineage>
        <taxon>Bacteria</taxon>
        <taxon>Bacillati</taxon>
        <taxon>Actinomycetota</taxon>
        <taxon>Actinomycetes</taxon>
        <taxon>Streptosporangiales</taxon>
        <taxon>Nocardiopsidaceae</taxon>
        <taxon>Thermobifida</taxon>
    </lineage>
</organism>
<dbReference type="PATRIC" id="fig|665004.4.peg.2068"/>
<evidence type="ECO:0000313" key="4">
    <source>
        <dbReference type="Proteomes" id="UP000074382"/>
    </source>
</evidence>
<dbReference type="AlphaFoldDB" id="A0A147KHX2"/>
<sequence>MNDTPNPEPVVDPDLPDHVRTLLLRAHHTPPRRPLPVPRPLAEHPLAATLATVLVLLVGMRLLARVFVVVAALLLLAAAVVVLVNVAASGPDRAARRAWQRHRDRCITAEDLDPEAAALLLRAQKAAAAVDDAQVVRDDVLDTALNTAVLPRQLWETATALRRITQLRSRPAPDTAHDPEVAALLADRDRALRAAQRSVGARVAALEDYAARVAEADRAWQRAATLRRLLAEQEELRDLLAATAADEAAVRELADLTERAQAAEEHLRAAADRAAQAASRLPGADT</sequence>
<accession>A0A147KHX2</accession>
<keyword evidence="2" id="KW-1133">Transmembrane helix</keyword>
<feature type="transmembrane region" description="Helical" evidence="2">
    <location>
        <begin position="66"/>
        <end position="88"/>
    </location>
</feature>
<gene>
    <name evidence="3" type="ORF">AC529_09775</name>
</gene>
<dbReference type="OrthoDB" id="3425023at2"/>
<proteinExistence type="predicted"/>
<dbReference type="Proteomes" id="UP000074382">
    <property type="component" value="Unassembled WGS sequence"/>
</dbReference>
<keyword evidence="2" id="KW-0472">Membrane</keyword>
<protein>
    <submittedName>
        <fullName evidence="3">Uncharacterized protein</fullName>
    </submittedName>
</protein>
<feature type="region of interest" description="Disordered" evidence="1">
    <location>
        <begin position="264"/>
        <end position="286"/>
    </location>
</feature>
<name>A0A147KHX2_THECS</name>
<dbReference type="RefSeq" id="WP_068755618.1">
    <property type="nucleotide sequence ID" value="NZ_KQ950181.1"/>
</dbReference>
<dbReference type="EMBL" id="LGEM01000060">
    <property type="protein sequence ID" value="KUP96897.1"/>
    <property type="molecule type" value="Genomic_DNA"/>
</dbReference>
<evidence type="ECO:0000256" key="2">
    <source>
        <dbReference type="SAM" id="Phobius"/>
    </source>
</evidence>
<reference evidence="4" key="1">
    <citation type="journal article" date="2017" name="Acta Aliment.">
        <title>Plant polysaccharide degrading enzyme system of Thermpbifida cellulosilytica TB100 revealed by de novo genome project data.</title>
        <authorList>
            <person name="Toth A."/>
            <person name="Baka E."/>
            <person name="Luzics S."/>
            <person name="Bata-Vidacs I."/>
            <person name="Nagy I."/>
            <person name="Balint B."/>
            <person name="Herceg R."/>
            <person name="Olasz F."/>
            <person name="Wilk T."/>
            <person name="Nagy T."/>
            <person name="Kriszt B."/>
            <person name="Nagy I."/>
            <person name="Kukolya J."/>
        </authorList>
    </citation>
    <scope>NUCLEOTIDE SEQUENCE [LARGE SCALE GENOMIC DNA]</scope>
    <source>
        <strain evidence="4">TB100</strain>
    </source>
</reference>
<evidence type="ECO:0000256" key="1">
    <source>
        <dbReference type="SAM" id="MobiDB-lite"/>
    </source>
</evidence>
<comment type="caution">
    <text evidence="3">The sequence shown here is derived from an EMBL/GenBank/DDBJ whole genome shotgun (WGS) entry which is preliminary data.</text>
</comment>
<keyword evidence="2" id="KW-0812">Transmembrane</keyword>